<dbReference type="CDD" id="cd01335">
    <property type="entry name" value="Radical_SAM"/>
    <property type="match status" value="1"/>
</dbReference>
<evidence type="ECO:0000256" key="4">
    <source>
        <dbReference type="ARBA" id="ARBA00023014"/>
    </source>
</evidence>
<keyword evidence="2" id="KW-0479">Metal-binding</keyword>
<evidence type="ECO:0000256" key="2">
    <source>
        <dbReference type="ARBA" id="ARBA00022723"/>
    </source>
</evidence>
<reference evidence="7" key="1">
    <citation type="journal article" date="2019" name="Int. J. Syst. Evol. Microbiol.">
        <title>The Global Catalogue of Microorganisms (GCM) 10K type strain sequencing project: providing services to taxonomists for standard genome sequencing and annotation.</title>
        <authorList>
            <consortium name="The Broad Institute Genomics Platform"/>
            <consortium name="The Broad Institute Genome Sequencing Center for Infectious Disease"/>
            <person name="Wu L."/>
            <person name="Ma J."/>
        </authorList>
    </citation>
    <scope>NUCLEOTIDE SEQUENCE [LARGE SCALE GENOMIC DNA]</scope>
    <source>
        <strain evidence="7">CGMCC 4.7349</strain>
    </source>
</reference>
<dbReference type="PANTHER" id="PTHR11228:SF7">
    <property type="entry name" value="PQQA PEPTIDE CYCLASE"/>
    <property type="match status" value="1"/>
</dbReference>
<protein>
    <recommendedName>
        <fullName evidence="5">Radical SAM core domain-containing protein</fullName>
    </recommendedName>
</protein>
<dbReference type="SFLD" id="SFLDG01386">
    <property type="entry name" value="main_SPASM_domain-containing"/>
    <property type="match status" value="1"/>
</dbReference>
<dbReference type="InterPro" id="IPR050377">
    <property type="entry name" value="Radical_SAM_PqqE_MftC-like"/>
</dbReference>
<dbReference type="SFLD" id="SFLDG01067">
    <property type="entry name" value="SPASM/twitch_domain_containing"/>
    <property type="match status" value="1"/>
</dbReference>
<dbReference type="RefSeq" id="WP_189175409.1">
    <property type="nucleotide sequence ID" value="NZ_BMNG01000010.1"/>
</dbReference>
<comment type="caution">
    <text evidence="6">The sequence shown here is derived from an EMBL/GenBank/DDBJ whole genome shotgun (WGS) entry which is preliminary data.</text>
</comment>
<organism evidence="6 7">
    <name type="scientific">Streptomyces lasiicapitis</name>
    <dbReference type="NCBI Taxonomy" id="1923961"/>
    <lineage>
        <taxon>Bacteria</taxon>
        <taxon>Bacillati</taxon>
        <taxon>Actinomycetota</taxon>
        <taxon>Actinomycetes</taxon>
        <taxon>Kitasatosporales</taxon>
        <taxon>Streptomycetaceae</taxon>
        <taxon>Streptomyces</taxon>
    </lineage>
</organism>
<keyword evidence="1" id="KW-0949">S-adenosyl-L-methionine</keyword>
<gene>
    <name evidence="6" type="ORF">GCM10012286_45440</name>
</gene>
<dbReference type="Gene3D" id="3.20.20.70">
    <property type="entry name" value="Aldolase class I"/>
    <property type="match status" value="1"/>
</dbReference>
<keyword evidence="4" id="KW-0411">Iron-sulfur</keyword>
<feature type="domain" description="Radical SAM core" evidence="5">
    <location>
        <begin position="4"/>
        <end position="233"/>
    </location>
</feature>
<evidence type="ECO:0000256" key="3">
    <source>
        <dbReference type="ARBA" id="ARBA00023004"/>
    </source>
</evidence>
<dbReference type="InterPro" id="IPR007197">
    <property type="entry name" value="rSAM"/>
</dbReference>
<dbReference type="PROSITE" id="PS51918">
    <property type="entry name" value="RADICAL_SAM"/>
    <property type="match status" value="1"/>
</dbReference>
<sequence>MSRCSGPEVVVWDTTYACPLRCSHCYSESGRRPSRQLAPEDMLRVADALISLGPRVVALSGGEPLVVRGVFEVAERLRAAGVKLSINTSGWVMNRALAERLGDHFDEVIVSLDGTTPEVHDRIRGRKGSFDRVLAALALLDRMAGDRGAAGRGRPRLGIDCVVIRSNFPQLEDFAADIVHRFPHLNTLGFNAAVPEGLASRPEFGVHELIDDDQVARLTSAELRSRLRELAPPSVSVHATDNLNLVMHPERVASGVDTPVMQVEPDGRVRGIPVYEGTVGSLLEVPAAELWERTLDRLEDPFVVETLSSVNSMQTWAEAVRRMDRRFGSPEDIARIDRRSVRTNPPEFVIPVGAASADAPRPPEQRSA</sequence>
<dbReference type="SFLD" id="SFLDS00029">
    <property type="entry name" value="Radical_SAM"/>
    <property type="match status" value="1"/>
</dbReference>
<keyword evidence="7" id="KW-1185">Reference proteome</keyword>
<dbReference type="SUPFAM" id="SSF102114">
    <property type="entry name" value="Radical SAM enzymes"/>
    <property type="match status" value="1"/>
</dbReference>
<evidence type="ECO:0000313" key="7">
    <source>
        <dbReference type="Proteomes" id="UP000656881"/>
    </source>
</evidence>
<dbReference type="EMBL" id="BMNG01000010">
    <property type="protein sequence ID" value="GGO48856.1"/>
    <property type="molecule type" value="Genomic_DNA"/>
</dbReference>
<dbReference type="Proteomes" id="UP000656881">
    <property type="component" value="Unassembled WGS sequence"/>
</dbReference>
<dbReference type="InterPro" id="IPR058240">
    <property type="entry name" value="rSAM_sf"/>
</dbReference>
<evidence type="ECO:0000313" key="6">
    <source>
        <dbReference type="EMBL" id="GGO48856.1"/>
    </source>
</evidence>
<dbReference type="PANTHER" id="PTHR11228">
    <property type="entry name" value="RADICAL SAM DOMAIN PROTEIN"/>
    <property type="match status" value="1"/>
</dbReference>
<keyword evidence="3" id="KW-0408">Iron</keyword>
<name>A0ABQ2MA83_9ACTN</name>
<proteinExistence type="predicted"/>
<evidence type="ECO:0000259" key="5">
    <source>
        <dbReference type="PROSITE" id="PS51918"/>
    </source>
</evidence>
<accession>A0ABQ2MA83</accession>
<dbReference type="Pfam" id="PF04055">
    <property type="entry name" value="Radical_SAM"/>
    <property type="match status" value="1"/>
</dbReference>
<dbReference type="InterPro" id="IPR013785">
    <property type="entry name" value="Aldolase_TIM"/>
</dbReference>
<evidence type="ECO:0000256" key="1">
    <source>
        <dbReference type="ARBA" id="ARBA00022691"/>
    </source>
</evidence>